<evidence type="ECO:0000313" key="3">
    <source>
        <dbReference type="Proteomes" id="UP000076858"/>
    </source>
</evidence>
<proteinExistence type="predicted"/>
<dbReference type="EMBL" id="LRGB01000944">
    <property type="protein sequence ID" value="KZS14825.1"/>
    <property type="molecule type" value="Genomic_DNA"/>
</dbReference>
<name>A0A164Y2Z9_9CRUS</name>
<protein>
    <submittedName>
        <fullName evidence="2">Uncharacterized protein</fullName>
    </submittedName>
</protein>
<keyword evidence="1" id="KW-0812">Transmembrane</keyword>
<reference evidence="2 3" key="1">
    <citation type="submission" date="2016-03" db="EMBL/GenBank/DDBJ databases">
        <title>EvidentialGene: Evidence-directed Construction of Genes on Genomes.</title>
        <authorList>
            <person name="Gilbert D.G."/>
            <person name="Choi J.-H."/>
            <person name="Mockaitis K."/>
            <person name="Colbourne J."/>
            <person name="Pfrender M."/>
        </authorList>
    </citation>
    <scope>NUCLEOTIDE SEQUENCE [LARGE SCALE GENOMIC DNA]</scope>
    <source>
        <strain evidence="2 3">Xinb3</strain>
        <tissue evidence="2">Complete organism</tissue>
    </source>
</reference>
<keyword evidence="1" id="KW-0472">Membrane</keyword>
<evidence type="ECO:0000256" key="1">
    <source>
        <dbReference type="SAM" id="Phobius"/>
    </source>
</evidence>
<keyword evidence="1" id="KW-1133">Transmembrane helix</keyword>
<feature type="transmembrane region" description="Helical" evidence="1">
    <location>
        <begin position="21"/>
        <end position="43"/>
    </location>
</feature>
<keyword evidence="3" id="KW-1185">Reference proteome</keyword>
<accession>A0A164Y2Z9</accession>
<gene>
    <name evidence="2" type="ORF">APZ42_020208</name>
</gene>
<dbReference type="Proteomes" id="UP000076858">
    <property type="component" value="Unassembled WGS sequence"/>
</dbReference>
<organism evidence="2 3">
    <name type="scientific">Daphnia magna</name>
    <dbReference type="NCBI Taxonomy" id="35525"/>
    <lineage>
        <taxon>Eukaryota</taxon>
        <taxon>Metazoa</taxon>
        <taxon>Ecdysozoa</taxon>
        <taxon>Arthropoda</taxon>
        <taxon>Crustacea</taxon>
        <taxon>Branchiopoda</taxon>
        <taxon>Diplostraca</taxon>
        <taxon>Cladocera</taxon>
        <taxon>Anomopoda</taxon>
        <taxon>Daphniidae</taxon>
        <taxon>Daphnia</taxon>
    </lineage>
</organism>
<evidence type="ECO:0000313" key="2">
    <source>
        <dbReference type="EMBL" id="KZS14825.1"/>
    </source>
</evidence>
<dbReference type="AlphaFoldDB" id="A0A164Y2Z9"/>
<comment type="caution">
    <text evidence="2">The sequence shown here is derived from an EMBL/GenBank/DDBJ whole genome shotgun (WGS) entry which is preliminary data.</text>
</comment>
<sequence length="61" mass="6678">MGKQAVGQDEISPLDKMKSHWPTSLTCTLLSSIGIVVVESFIIQCTDSVLHCSHCDNAVFR</sequence>